<dbReference type="PANTHER" id="PTHR11941">
    <property type="entry name" value="ENOYL-COA HYDRATASE-RELATED"/>
    <property type="match status" value="1"/>
</dbReference>
<dbReference type="InterPro" id="IPR018376">
    <property type="entry name" value="Enoyl-CoA_hyd/isom_CS"/>
</dbReference>
<dbReference type="Gene3D" id="3.90.226.10">
    <property type="entry name" value="2-enoyl-CoA Hydratase, Chain A, domain 1"/>
    <property type="match status" value="1"/>
</dbReference>
<proteinExistence type="inferred from homology"/>
<dbReference type="Proteomes" id="UP000576969">
    <property type="component" value="Unassembled WGS sequence"/>
</dbReference>
<keyword evidence="3" id="KW-0413">Isomerase</keyword>
<dbReference type="SUPFAM" id="SSF52096">
    <property type="entry name" value="ClpP/crotonase"/>
    <property type="match status" value="1"/>
</dbReference>
<reference evidence="3 4" key="1">
    <citation type="submission" date="2020-07" db="EMBL/GenBank/DDBJ databases">
        <title>Sequencing the genomes of 1000 actinobacteria strains.</title>
        <authorList>
            <person name="Klenk H.-P."/>
        </authorList>
    </citation>
    <scope>NUCLEOTIDE SEQUENCE [LARGE SCALE GENOMIC DNA]</scope>
    <source>
        <strain evidence="3 4">DSM 24662</strain>
    </source>
</reference>
<organism evidence="3 4">
    <name type="scientific">Microbacterium immunditiarum</name>
    <dbReference type="NCBI Taxonomy" id="337480"/>
    <lineage>
        <taxon>Bacteria</taxon>
        <taxon>Bacillati</taxon>
        <taxon>Actinomycetota</taxon>
        <taxon>Actinomycetes</taxon>
        <taxon>Micrococcales</taxon>
        <taxon>Microbacteriaceae</taxon>
        <taxon>Microbacterium</taxon>
    </lineage>
</organism>
<dbReference type="PROSITE" id="PS00166">
    <property type="entry name" value="ENOYL_COA_HYDRATASE"/>
    <property type="match status" value="1"/>
</dbReference>
<dbReference type="EC" id="5.3.3.18" evidence="3"/>
<gene>
    <name evidence="3" type="ORF">BJ991_000848</name>
</gene>
<protein>
    <submittedName>
        <fullName evidence="3">2-(1,2-epoxy-1,2-dihydrophenyl)acetyl-CoA isomerase</fullName>
        <ecNumber evidence="3">5.3.3.18</ecNumber>
    </submittedName>
</protein>
<dbReference type="Pfam" id="PF00378">
    <property type="entry name" value="ECH_1"/>
    <property type="match status" value="1"/>
</dbReference>
<evidence type="ECO:0000256" key="1">
    <source>
        <dbReference type="ARBA" id="ARBA00005254"/>
    </source>
</evidence>
<dbReference type="PANTHER" id="PTHR11941:SF54">
    <property type="entry name" value="ENOYL-COA HYDRATASE, MITOCHONDRIAL"/>
    <property type="match status" value="1"/>
</dbReference>
<dbReference type="GO" id="GO:0006635">
    <property type="term" value="P:fatty acid beta-oxidation"/>
    <property type="evidence" value="ECO:0007669"/>
    <property type="project" value="TreeGrafter"/>
</dbReference>
<sequence>MTADAARVASAPHVRVSRDGHIVRIALARPEAANTVNLAMARALLGELERLVADPPRVLIIEGEGGVFCGGGDVREMAAADDVTAYLHDLAGTFHAALLTLDDIDCVTIAAVDGAAAGGGLGLALAADVVIATERSRFLTAYEKLGVTPDSGVTHRLARAVGSARALSMTVLSRPLDAATAHAWGIVADVVAADALASAIDGLAAELASRPTSHIAATRRLIRQGETTTLDAQLRAEASGIARSAAQPHALAAIRAFAPQRAAD</sequence>
<evidence type="ECO:0000256" key="2">
    <source>
        <dbReference type="RuleBase" id="RU003707"/>
    </source>
</evidence>
<name>A0A7Y9KII7_9MICO</name>
<dbReference type="InterPro" id="IPR001753">
    <property type="entry name" value="Enoyl-CoA_hydra/iso"/>
</dbReference>
<comment type="caution">
    <text evidence="3">The sequence shown here is derived from an EMBL/GenBank/DDBJ whole genome shotgun (WGS) entry which is preliminary data.</text>
</comment>
<dbReference type="EMBL" id="JACCBV010000001">
    <property type="protein sequence ID" value="NYE18820.1"/>
    <property type="molecule type" value="Genomic_DNA"/>
</dbReference>
<comment type="similarity">
    <text evidence="1 2">Belongs to the enoyl-CoA hydratase/isomerase family.</text>
</comment>
<dbReference type="InterPro" id="IPR029045">
    <property type="entry name" value="ClpP/crotonase-like_dom_sf"/>
</dbReference>
<accession>A0A7Y9KII7</accession>
<dbReference type="CDD" id="cd06558">
    <property type="entry name" value="crotonase-like"/>
    <property type="match status" value="1"/>
</dbReference>
<dbReference type="AlphaFoldDB" id="A0A7Y9KII7"/>
<evidence type="ECO:0000313" key="3">
    <source>
        <dbReference type="EMBL" id="NYE18820.1"/>
    </source>
</evidence>
<keyword evidence="4" id="KW-1185">Reference proteome</keyword>
<dbReference type="RefSeq" id="WP_179487750.1">
    <property type="nucleotide sequence ID" value="NZ_JACCBV010000001.1"/>
</dbReference>
<dbReference type="GO" id="GO:0016853">
    <property type="term" value="F:isomerase activity"/>
    <property type="evidence" value="ECO:0007669"/>
    <property type="project" value="UniProtKB-KW"/>
</dbReference>
<evidence type="ECO:0000313" key="4">
    <source>
        <dbReference type="Proteomes" id="UP000576969"/>
    </source>
</evidence>